<dbReference type="Gene3D" id="3.40.50.300">
    <property type="entry name" value="P-loop containing nucleotide triphosphate hydrolases"/>
    <property type="match status" value="1"/>
</dbReference>
<dbReference type="SUPFAM" id="SSF52540">
    <property type="entry name" value="P-loop containing nucleoside triphosphate hydrolases"/>
    <property type="match status" value="2"/>
</dbReference>
<keyword evidence="13" id="KW-1185">Reference proteome</keyword>
<dbReference type="GO" id="GO:0000723">
    <property type="term" value="P:telomere maintenance"/>
    <property type="evidence" value="ECO:0007669"/>
    <property type="project" value="InterPro"/>
</dbReference>
<keyword evidence="7" id="KW-0234">DNA repair</keyword>
<gene>
    <name evidence="12" type="ORF">NMK71_03305</name>
</gene>
<keyword evidence="1" id="KW-0547">Nucleotide-binding</keyword>
<dbReference type="Gene3D" id="2.30.30.940">
    <property type="match status" value="1"/>
</dbReference>
<reference evidence="12" key="1">
    <citation type="submission" date="2022-07" db="EMBL/GenBank/DDBJ databases">
        <title>Description and genome-wide analysis of Profundicola chukchiensis gen. nov., sp. nov., marine bacteria isolated from bottom sediments of the Chukchi Sea.</title>
        <authorList>
            <person name="Romanenko L."/>
            <person name="Otstavnykh N."/>
            <person name="Kurilenko V."/>
            <person name="Eremeev V."/>
            <person name="Velansky P."/>
            <person name="Mikhailov V."/>
            <person name="Isaeva M."/>
        </authorList>
    </citation>
    <scope>NUCLEOTIDE SEQUENCE</scope>
    <source>
        <strain evidence="12">KMM 9713</strain>
    </source>
</reference>
<evidence type="ECO:0000259" key="9">
    <source>
        <dbReference type="Pfam" id="PF05970"/>
    </source>
</evidence>
<dbReference type="GO" id="GO:0003678">
    <property type="term" value="F:DNA helicase activity"/>
    <property type="evidence" value="ECO:0007669"/>
    <property type="project" value="InterPro"/>
</dbReference>
<keyword evidence="2" id="KW-0227">DNA damage</keyword>
<evidence type="ECO:0000259" key="11">
    <source>
        <dbReference type="Pfam" id="PF21530"/>
    </source>
</evidence>
<keyword evidence="4" id="KW-0347">Helicase</keyword>
<dbReference type="PANTHER" id="PTHR47642">
    <property type="entry name" value="ATP-DEPENDENT DNA HELICASE"/>
    <property type="match status" value="1"/>
</dbReference>
<dbReference type="AlphaFoldDB" id="A0A9X4MXN3"/>
<evidence type="ECO:0000313" key="13">
    <source>
        <dbReference type="Proteomes" id="UP001152599"/>
    </source>
</evidence>
<name>A0A9X4MXN3_9FLAO</name>
<sequence>MTQEKALAILKSGRNVFLTGSAGTGKTYVLNQYIKYLQERRVPVAITASTGIAATHMNGMTIHAWSGIGVRDHMTLRHLQTLKTKKYMQNKMDEVAVLIIDEISMLHLKQFSMVDEVLQYFKGNNLPFGGIQVVFSGDFYQLPPIGEHHETSKDKFCFMSNSWVRANLHVCYLTKQFRQTENELNFVLNEIRNGEMSQSVVQLLEEKVQESMYEDEEIFPQLYTHNADVDRINEFKIKELDSKPKKFKGKASGNKVLCETMVKSILAPELLELKIGAEVMFVRNNWEEGYFNGTLGTVREFSENGFPLVETRDGDWIEAKSETWKVDDEQGKTLASFTQIPLRLAWAITVHKSQGMTLDAATIDLRKTFEKGQGYVALSRLRDMKGLRLKGVNPMVMQLDELARKADKRFMELSQEIDFNLHTSDLEKDFDSFVVRNGGTIDKREIKKVKEKKKLKASNKSKVPTHLITKELLDEGMNLKEIAEERGYVESTILGHFFKIKQEFPETDFSALKPEDEVIKRVQEALDKSDEDKENTSLKYLYEANNAEITYDKIRRALLFIK</sequence>
<organism evidence="12 13">
    <name type="scientific">Profundicola chukchiensis</name>
    <dbReference type="NCBI Taxonomy" id="2961959"/>
    <lineage>
        <taxon>Bacteria</taxon>
        <taxon>Pseudomonadati</taxon>
        <taxon>Bacteroidota</taxon>
        <taxon>Flavobacteriia</taxon>
        <taxon>Flavobacteriales</taxon>
        <taxon>Weeksellaceae</taxon>
        <taxon>Profundicola</taxon>
    </lineage>
</organism>
<dbReference type="InterPro" id="IPR029491">
    <property type="entry name" value="Helicase_HTH"/>
</dbReference>
<dbReference type="GO" id="GO:0006281">
    <property type="term" value="P:DNA repair"/>
    <property type="evidence" value="ECO:0007669"/>
    <property type="project" value="InterPro"/>
</dbReference>
<dbReference type="InterPro" id="IPR027417">
    <property type="entry name" value="P-loop_NTPase"/>
</dbReference>
<dbReference type="CDD" id="cd18809">
    <property type="entry name" value="SF1_C_RecD"/>
    <property type="match status" value="1"/>
</dbReference>
<dbReference type="PANTHER" id="PTHR47642:SF5">
    <property type="entry name" value="ATP-DEPENDENT DNA HELICASE"/>
    <property type="match status" value="1"/>
</dbReference>
<evidence type="ECO:0000256" key="6">
    <source>
        <dbReference type="ARBA" id="ARBA00023125"/>
    </source>
</evidence>
<evidence type="ECO:0000256" key="1">
    <source>
        <dbReference type="ARBA" id="ARBA00022741"/>
    </source>
</evidence>
<evidence type="ECO:0000256" key="4">
    <source>
        <dbReference type="ARBA" id="ARBA00022806"/>
    </source>
</evidence>
<dbReference type="Pfam" id="PF05970">
    <property type="entry name" value="PIF1"/>
    <property type="match status" value="1"/>
</dbReference>
<dbReference type="InterPro" id="IPR051055">
    <property type="entry name" value="PIF1_helicase"/>
</dbReference>
<keyword evidence="8" id="KW-0413">Isomerase</keyword>
<dbReference type="EMBL" id="JANCMU010000001">
    <property type="protein sequence ID" value="MDG4945430.1"/>
    <property type="molecule type" value="Genomic_DNA"/>
</dbReference>
<evidence type="ECO:0000256" key="7">
    <source>
        <dbReference type="ARBA" id="ARBA00023204"/>
    </source>
</evidence>
<feature type="domain" description="DNA helicase Pif1-like 2B" evidence="11">
    <location>
        <begin position="260"/>
        <end position="301"/>
    </location>
</feature>
<keyword evidence="3" id="KW-0378">Hydrolase</keyword>
<feature type="domain" description="Helicase Helix-turn-helix" evidence="10">
    <location>
        <begin position="465"/>
        <end position="557"/>
    </location>
</feature>
<proteinExistence type="predicted"/>
<comment type="caution">
    <text evidence="12">The sequence shown here is derived from an EMBL/GenBank/DDBJ whole genome shotgun (WGS) entry which is preliminary data.</text>
</comment>
<dbReference type="InterPro" id="IPR010285">
    <property type="entry name" value="DNA_helicase_pif1-like_DEAD"/>
</dbReference>
<dbReference type="InterPro" id="IPR049163">
    <property type="entry name" value="Pif1-like_2B_dom"/>
</dbReference>
<evidence type="ECO:0000256" key="5">
    <source>
        <dbReference type="ARBA" id="ARBA00022840"/>
    </source>
</evidence>
<evidence type="ECO:0000259" key="10">
    <source>
        <dbReference type="Pfam" id="PF14493"/>
    </source>
</evidence>
<feature type="domain" description="DNA helicase Pif1-like DEAD-box helicase" evidence="9">
    <location>
        <begin position="9"/>
        <end position="185"/>
    </location>
</feature>
<protein>
    <submittedName>
        <fullName evidence="12">AAA family ATPase</fullName>
    </submittedName>
</protein>
<evidence type="ECO:0000256" key="3">
    <source>
        <dbReference type="ARBA" id="ARBA00022801"/>
    </source>
</evidence>
<evidence type="ECO:0000256" key="8">
    <source>
        <dbReference type="ARBA" id="ARBA00023235"/>
    </source>
</evidence>
<dbReference type="Pfam" id="PF21530">
    <property type="entry name" value="Pif1_2B_dom"/>
    <property type="match status" value="1"/>
</dbReference>
<dbReference type="Pfam" id="PF14493">
    <property type="entry name" value="HTH_40"/>
    <property type="match status" value="1"/>
</dbReference>
<dbReference type="Proteomes" id="UP001152599">
    <property type="component" value="Unassembled WGS sequence"/>
</dbReference>
<accession>A0A9X4MXN3</accession>
<keyword evidence="5" id="KW-0067">ATP-binding</keyword>
<evidence type="ECO:0000313" key="12">
    <source>
        <dbReference type="EMBL" id="MDG4945430.1"/>
    </source>
</evidence>
<dbReference type="CDD" id="cd18037">
    <property type="entry name" value="DEXSc_Pif1_like"/>
    <property type="match status" value="1"/>
</dbReference>
<dbReference type="RefSeq" id="WP_304420046.1">
    <property type="nucleotide sequence ID" value="NZ_JANCMU010000001.1"/>
</dbReference>
<keyword evidence="6" id="KW-0238">DNA-binding</keyword>
<evidence type="ECO:0000256" key="2">
    <source>
        <dbReference type="ARBA" id="ARBA00022763"/>
    </source>
</evidence>